<dbReference type="OMA" id="CEDFPWI"/>
<evidence type="ECO:0000313" key="4">
    <source>
        <dbReference type="Proteomes" id="UP000027135"/>
    </source>
</evidence>
<dbReference type="Proteomes" id="UP000027135">
    <property type="component" value="Unassembled WGS sequence"/>
</dbReference>
<accession>A0A067R4L3</accession>
<dbReference type="InterPro" id="IPR003511">
    <property type="entry name" value="HORMA_dom"/>
</dbReference>
<dbReference type="PANTHER" id="PTHR11842:SF10">
    <property type="entry name" value="MITOTIC SPINDLE ASSEMBLY CHECKPOINT PROTEIN MAD2B"/>
    <property type="match status" value="1"/>
</dbReference>
<feature type="domain" description="HORMA" evidence="2">
    <location>
        <begin position="32"/>
        <end position="222"/>
    </location>
</feature>
<keyword evidence="1" id="KW-0812">Transmembrane</keyword>
<evidence type="ECO:0000259" key="2">
    <source>
        <dbReference type="PROSITE" id="PS50815"/>
    </source>
</evidence>
<name>A0A067R4L3_ZOONE</name>
<protein>
    <submittedName>
        <fullName evidence="3">Mitotic spindle assembly checkpoint protein MAD2B</fullName>
    </submittedName>
</protein>
<dbReference type="PANTHER" id="PTHR11842">
    <property type="entry name" value="MITOTIC SPINDLE ASSEMBLY CHECKPOINT PROTEIN MAD2"/>
    <property type="match status" value="1"/>
</dbReference>
<dbReference type="InterPro" id="IPR045091">
    <property type="entry name" value="Mad2-like"/>
</dbReference>
<dbReference type="InParanoid" id="A0A067R4L3"/>
<dbReference type="InterPro" id="IPR036570">
    <property type="entry name" value="HORMA_dom_sf"/>
</dbReference>
<dbReference type="OrthoDB" id="21254at2759"/>
<gene>
    <name evidence="3" type="ORF">L798_07713</name>
</gene>
<organism evidence="3 4">
    <name type="scientific">Zootermopsis nevadensis</name>
    <name type="common">Dampwood termite</name>
    <dbReference type="NCBI Taxonomy" id="136037"/>
    <lineage>
        <taxon>Eukaryota</taxon>
        <taxon>Metazoa</taxon>
        <taxon>Ecdysozoa</taxon>
        <taxon>Arthropoda</taxon>
        <taxon>Hexapoda</taxon>
        <taxon>Insecta</taxon>
        <taxon>Pterygota</taxon>
        <taxon>Neoptera</taxon>
        <taxon>Polyneoptera</taxon>
        <taxon>Dictyoptera</taxon>
        <taxon>Blattodea</taxon>
        <taxon>Blattoidea</taxon>
        <taxon>Termitoidae</taxon>
        <taxon>Termopsidae</taxon>
        <taxon>Zootermopsis</taxon>
    </lineage>
</organism>
<dbReference type="GO" id="GO:0016035">
    <property type="term" value="C:zeta DNA polymerase complex"/>
    <property type="evidence" value="ECO:0007669"/>
    <property type="project" value="TreeGrafter"/>
</dbReference>
<dbReference type="EMBL" id="KK852704">
    <property type="protein sequence ID" value="KDR18037.1"/>
    <property type="molecule type" value="Genomic_DNA"/>
</dbReference>
<dbReference type="FunCoup" id="A0A067R4L3">
    <property type="interactions" value="98"/>
</dbReference>
<sequence>MPPSMQCEKRHEVCDVWINYFLSICLTVALCVTASDILIEFLEVAIHNVLYVRNIYPTSIFVRRKKYGVPVQMSTHPYLNEYITECLKTIKDLLTKNEVRKVTVVFFDEAQIPVERFIFDILDLNRTLNQDDPYFIKGEEALRGFCLKLAMTGSNLKPLPSKSTFRVQLHTIEAVSVSLAEEPRYQDFPWIETVEQETEVMNPSIVPIRTLDTGFHKLQVYVEESGEK</sequence>
<evidence type="ECO:0000256" key="1">
    <source>
        <dbReference type="SAM" id="Phobius"/>
    </source>
</evidence>
<dbReference type="PROSITE" id="PS50815">
    <property type="entry name" value="HORMA"/>
    <property type="match status" value="1"/>
</dbReference>
<dbReference type="STRING" id="136037.A0A067R4L3"/>
<dbReference type="eggNOG" id="KOG3186">
    <property type="taxonomic scope" value="Eukaryota"/>
</dbReference>
<dbReference type="AlphaFoldDB" id="A0A067R4L3"/>
<reference evidence="3 4" key="1">
    <citation type="journal article" date="2014" name="Nat. Commun.">
        <title>Molecular traces of alternative social organization in a termite genome.</title>
        <authorList>
            <person name="Terrapon N."/>
            <person name="Li C."/>
            <person name="Robertson H.M."/>
            <person name="Ji L."/>
            <person name="Meng X."/>
            <person name="Booth W."/>
            <person name="Chen Z."/>
            <person name="Childers C.P."/>
            <person name="Glastad K.M."/>
            <person name="Gokhale K."/>
            <person name="Gowin J."/>
            <person name="Gronenberg W."/>
            <person name="Hermansen R.A."/>
            <person name="Hu H."/>
            <person name="Hunt B.G."/>
            <person name="Huylmans A.K."/>
            <person name="Khalil S.M."/>
            <person name="Mitchell R.D."/>
            <person name="Munoz-Torres M.C."/>
            <person name="Mustard J.A."/>
            <person name="Pan H."/>
            <person name="Reese J.T."/>
            <person name="Scharf M.E."/>
            <person name="Sun F."/>
            <person name="Vogel H."/>
            <person name="Xiao J."/>
            <person name="Yang W."/>
            <person name="Yang Z."/>
            <person name="Yang Z."/>
            <person name="Zhou J."/>
            <person name="Zhu J."/>
            <person name="Brent C.S."/>
            <person name="Elsik C.G."/>
            <person name="Goodisman M.A."/>
            <person name="Liberles D.A."/>
            <person name="Roe R.M."/>
            <person name="Vargo E.L."/>
            <person name="Vilcinskas A."/>
            <person name="Wang J."/>
            <person name="Bornberg-Bauer E."/>
            <person name="Korb J."/>
            <person name="Zhang G."/>
            <person name="Liebig J."/>
        </authorList>
    </citation>
    <scope>NUCLEOTIDE SEQUENCE [LARGE SCALE GENOMIC DNA]</scope>
    <source>
        <tissue evidence="3">Whole organism</tissue>
    </source>
</reference>
<feature type="transmembrane region" description="Helical" evidence="1">
    <location>
        <begin position="20"/>
        <end position="39"/>
    </location>
</feature>
<keyword evidence="4" id="KW-1185">Reference proteome</keyword>
<dbReference type="SUPFAM" id="SSF56019">
    <property type="entry name" value="The spindle assembly checkpoint protein mad2"/>
    <property type="match status" value="1"/>
</dbReference>
<evidence type="ECO:0000313" key="3">
    <source>
        <dbReference type="EMBL" id="KDR18037.1"/>
    </source>
</evidence>
<keyword evidence="1" id="KW-0472">Membrane</keyword>
<dbReference type="Pfam" id="PF02301">
    <property type="entry name" value="HORMA"/>
    <property type="match status" value="1"/>
</dbReference>
<dbReference type="Gene3D" id="3.30.900.10">
    <property type="entry name" value="HORMA domain"/>
    <property type="match status" value="1"/>
</dbReference>
<keyword evidence="1" id="KW-1133">Transmembrane helix</keyword>
<proteinExistence type="predicted"/>